<dbReference type="RefSeq" id="WP_186773966.1">
    <property type="nucleotide sequence ID" value="NZ_JACOMF010000149.1"/>
</dbReference>
<gene>
    <name evidence="2" type="ORF">H7965_28950</name>
</gene>
<sequence>MEEVRDNPAMSRFEMAEGGSTAFVAYRRDGNRMVLTHTEVPEAMAGQGTGSKLVRGVLDHLRSDDIGIVPRCDIVAGYIERHPEYRDLLVGPG</sequence>
<dbReference type="InterPro" id="IPR016181">
    <property type="entry name" value="Acyl_CoA_acyltransferase"/>
</dbReference>
<dbReference type="AlphaFoldDB" id="A0A9X0R6E9"/>
<name>A0A9X0R6E9_9PROT</name>
<proteinExistence type="predicted"/>
<keyword evidence="3" id="KW-1185">Reference proteome</keyword>
<dbReference type="PANTHER" id="PTHR31435">
    <property type="entry name" value="PROTEIN NATD1"/>
    <property type="match status" value="1"/>
</dbReference>
<organism evidence="2 3">
    <name type="scientific">Siccirubricoccus deserti</name>
    <dbReference type="NCBI Taxonomy" id="2013562"/>
    <lineage>
        <taxon>Bacteria</taxon>
        <taxon>Pseudomonadati</taxon>
        <taxon>Pseudomonadota</taxon>
        <taxon>Alphaproteobacteria</taxon>
        <taxon>Acetobacterales</taxon>
        <taxon>Roseomonadaceae</taxon>
        <taxon>Siccirubricoccus</taxon>
    </lineage>
</organism>
<dbReference type="SUPFAM" id="SSF55729">
    <property type="entry name" value="Acyl-CoA N-acyltransferases (Nat)"/>
    <property type="match status" value="1"/>
</dbReference>
<accession>A0A9X0R6E9</accession>
<dbReference type="Gene3D" id="3.40.630.30">
    <property type="match status" value="1"/>
</dbReference>
<dbReference type="Proteomes" id="UP000600101">
    <property type="component" value="Unassembled WGS sequence"/>
</dbReference>
<dbReference type="PROSITE" id="PS51729">
    <property type="entry name" value="GNAT_YJDJ"/>
    <property type="match status" value="1"/>
</dbReference>
<protein>
    <submittedName>
        <fullName evidence="2">N-acetyltransferase</fullName>
    </submittedName>
</protein>
<comment type="caution">
    <text evidence="2">The sequence shown here is derived from an EMBL/GenBank/DDBJ whole genome shotgun (WGS) entry which is preliminary data.</text>
</comment>
<dbReference type="InterPro" id="IPR045057">
    <property type="entry name" value="Gcn5-rel_NAT"/>
</dbReference>
<dbReference type="PANTHER" id="PTHR31435:SF10">
    <property type="entry name" value="BSR4717 PROTEIN"/>
    <property type="match status" value="1"/>
</dbReference>
<dbReference type="EMBL" id="JACOMF010000149">
    <property type="protein sequence ID" value="MBC4019247.1"/>
    <property type="molecule type" value="Genomic_DNA"/>
</dbReference>
<dbReference type="Pfam" id="PF14542">
    <property type="entry name" value="Acetyltransf_CG"/>
    <property type="match status" value="1"/>
</dbReference>
<dbReference type="InterPro" id="IPR031165">
    <property type="entry name" value="GNAT_YJDJ"/>
</dbReference>
<evidence type="ECO:0000313" key="2">
    <source>
        <dbReference type="EMBL" id="MBC4019247.1"/>
    </source>
</evidence>
<evidence type="ECO:0000259" key="1">
    <source>
        <dbReference type="PROSITE" id="PS51729"/>
    </source>
</evidence>
<reference evidence="2" key="1">
    <citation type="submission" date="2020-08" db="EMBL/GenBank/DDBJ databases">
        <authorList>
            <person name="Hu Y."/>
            <person name="Nguyen S.V."/>
            <person name="Li F."/>
            <person name="Fanning S."/>
        </authorList>
    </citation>
    <scope>NUCLEOTIDE SEQUENCE</scope>
    <source>
        <strain evidence="2">SYSU D8009</strain>
    </source>
</reference>
<feature type="domain" description="N-acetyltransferase" evidence="1">
    <location>
        <begin position="5"/>
        <end position="90"/>
    </location>
</feature>
<evidence type="ECO:0000313" key="3">
    <source>
        <dbReference type="Proteomes" id="UP000600101"/>
    </source>
</evidence>